<comment type="caution">
    <text evidence="3">The sequence shown here is derived from an EMBL/GenBank/DDBJ whole genome shotgun (WGS) entry which is preliminary data.</text>
</comment>
<evidence type="ECO:0000256" key="2">
    <source>
        <dbReference type="SAM" id="SignalP"/>
    </source>
</evidence>
<keyword evidence="2" id="KW-0732">Signal</keyword>
<feature type="signal peptide" evidence="2">
    <location>
        <begin position="1"/>
        <end position="29"/>
    </location>
</feature>
<dbReference type="Proteomes" id="UP000604825">
    <property type="component" value="Unassembled WGS sequence"/>
</dbReference>
<proteinExistence type="predicted"/>
<dbReference type="EMBL" id="CAJGYO010000010">
    <property type="protein sequence ID" value="CAD6258357.1"/>
    <property type="molecule type" value="Genomic_DNA"/>
</dbReference>
<gene>
    <name evidence="3" type="ORF">NCGR_LOCUS41828</name>
    <name evidence="4" type="ORF">NCGR_LOCUS41829</name>
    <name evidence="5" type="ORF">NCGR_LOCUS41832</name>
</gene>
<feature type="chain" id="PRO_5035682008" evidence="2">
    <location>
        <begin position="30"/>
        <end position="130"/>
    </location>
</feature>
<protein>
    <submittedName>
        <fullName evidence="3">Uncharacterized protein</fullName>
    </submittedName>
</protein>
<feature type="compositionally biased region" description="Pro residues" evidence="1">
    <location>
        <begin position="33"/>
        <end position="48"/>
    </location>
</feature>
<dbReference type="OrthoDB" id="696754at2759"/>
<feature type="region of interest" description="Disordered" evidence="1">
    <location>
        <begin position="29"/>
        <end position="55"/>
    </location>
</feature>
<evidence type="ECO:0000313" key="5">
    <source>
        <dbReference type="EMBL" id="CAD6258357.1"/>
    </source>
</evidence>
<sequence>MASNKSIASPGLLLFLAVALVLTATSVRAQSPSPTPAPPAPTTLPPAGAPSQNPCPSGFNNTVTFAQGVRAYLLRGISLIFSPVKVTPGTSTTRCFCYYSTNITIPVPFFPPIVVPNPNGPLACVPGPQI</sequence>
<name>A0A811QL81_9POAL</name>
<evidence type="ECO:0000313" key="3">
    <source>
        <dbReference type="EMBL" id="CAD6258353.1"/>
    </source>
</evidence>
<dbReference type="EMBL" id="CAJGYO010000010">
    <property type="protein sequence ID" value="CAD6258353.1"/>
    <property type="molecule type" value="Genomic_DNA"/>
</dbReference>
<evidence type="ECO:0000256" key="1">
    <source>
        <dbReference type="SAM" id="MobiDB-lite"/>
    </source>
</evidence>
<evidence type="ECO:0000313" key="6">
    <source>
        <dbReference type="Proteomes" id="UP000604825"/>
    </source>
</evidence>
<keyword evidence="6" id="KW-1185">Reference proteome</keyword>
<dbReference type="EMBL" id="CAJGYO010000010">
    <property type="protein sequence ID" value="CAD6258354.1"/>
    <property type="molecule type" value="Genomic_DNA"/>
</dbReference>
<dbReference type="AlphaFoldDB" id="A0A811QL81"/>
<accession>A0A811QL81</accession>
<reference evidence="3" key="1">
    <citation type="submission" date="2020-10" db="EMBL/GenBank/DDBJ databases">
        <authorList>
            <person name="Han B."/>
            <person name="Lu T."/>
            <person name="Zhao Q."/>
            <person name="Huang X."/>
            <person name="Zhao Y."/>
        </authorList>
    </citation>
    <scope>NUCLEOTIDE SEQUENCE</scope>
</reference>
<evidence type="ECO:0000313" key="4">
    <source>
        <dbReference type="EMBL" id="CAD6258354.1"/>
    </source>
</evidence>
<organism evidence="3 6">
    <name type="scientific">Miscanthus lutarioriparius</name>
    <dbReference type="NCBI Taxonomy" id="422564"/>
    <lineage>
        <taxon>Eukaryota</taxon>
        <taxon>Viridiplantae</taxon>
        <taxon>Streptophyta</taxon>
        <taxon>Embryophyta</taxon>
        <taxon>Tracheophyta</taxon>
        <taxon>Spermatophyta</taxon>
        <taxon>Magnoliopsida</taxon>
        <taxon>Liliopsida</taxon>
        <taxon>Poales</taxon>
        <taxon>Poaceae</taxon>
        <taxon>PACMAD clade</taxon>
        <taxon>Panicoideae</taxon>
        <taxon>Andropogonodae</taxon>
        <taxon>Andropogoneae</taxon>
        <taxon>Saccharinae</taxon>
        <taxon>Miscanthus</taxon>
    </lineage>
</organism>